<feature type="binding site" evidence="9">
    <location>
        <position position="174"/>
    </location>
    <ligand>
        <name>Mg(2+)</name>
        <dbReference type="ChEBI" id="CHEBI:18420"/>
        <note>catalytic</note>
    </ligand>
</feature>
<feature type="domain" description="DNA/RNA non-specific endonuclease/pyrophosphatase/phosphodiesterase" evidence="14">
    <location>
        <begin position="80"/>
        <end position="308"/>
    </location>
</feature>
<dbReference type="GO" id="GO:0003676">
    <property type="term" value="F:nucleic acid binding"/>
    <property type="evidence" value="ECO:0007669"/>
    <property type="project" value="InterPro"/>
</dbReference>
<protein>
    <recommendedName>
        <fullName evidence="10">Endonuclease</fullName>
        <ecNumber evidence="10">3.1.30.-</ecNumber>
    </recommendedName>
</protein>
<dbReference type="PANTHER" id="PTHR13966">
    <property type="entry name" value="ENDONUCLEASE RELATED"/>
    <property type="match status" value="1"/>
</dbReference>
<evidence type="ECO:0000256" key="8">
    <source>
        <dbReference type="PIRSR" id="PIRSR640255-1"/>
    </source>
</evidence>
<evidence type="ECO:0000313" key="15">
    <source>
        <dbReference type="EMBL" id="GBG26684.1"/>
    </source>
</evidence>
<dbReference type="InterPro" id="IPR044925">
    <property type="entry name" value="His-Me_finger_sf"/>
</dbReference>
<evidence type="ECO:0000256" key="4">
    <source>
        <dbReference type="ARBA" id="ARBA00022723"/>
    </source>
</evidence>
<dbReference type="InterPro" id="IPR040255">
    <property type="entry name" value="Non-specific_endonuclease"/>
</dbReference>
<dbReference type="EMBL" id="BEYU01000022">
    <property type="protein sequence ID" value="GBG26684.1"/>
    <property type="molecule type" value="Genomic_DNA"/>
</dbReference>
<organism evidence="15 16">
    <name type="scientific">Hondaea fermentalgiana</name>
    <dbReference type="NCBI Taxonomy" id="2315210"/>
    <lineage>
        <taxon>Eukaryota</taxon>
        <taxon>Sar</taxon>
        <taxon>Stramenopiles</taxon>
        <taxon>Bigyra</taxon>
        <taxon>Labyrinthulomycetes</taxon>
        <taxon>Thraustochytrida</taxon>
        <taxon>Thraustochytriidae</taxon>
        <taxon>Hondaea</taxon>
    </lineage>
</organism>
<feature type="compositionally biased region" description="Low complexity" evidence="11">
    <location>
        <begin position="38"/>
        <end position="57"/>
    </location>
</feature>
<dbReference type="InterPro" id="IPR044929">
    <property type="entry name" value="DNA/RNA_non-sp_Endonuclease_sf"/>
</dbReference>
<reference evidence="15 16" key="1">
    <citation type="submission" date="2017-12" db="EMBL/GenBank/DDBJ databases">
        <title>Sequencing, de novo assembly and annotation of complete genome of a new Thraustochytrid species, strain FCC1311.</title>
        <authorList>
            <person name="Sedici K."/>
            <person name="Godart F."/>
            <person name="Aiese Cigliano R."/>
            <person name="Sanseverino W."/>
            <person name="Barakat M."/>
            <person name="Ortet P."/>
            <person name="Marechal E."/>
            <person name="Cagnac O."/>
            <person name="Amato A."/>
        </authorList>
    </citation>
    <scope>NUCLEOTIDE SEQUENCE [LARGE SCALE GENOMIC DNA]</scope>
</reference>
<gene>
    <name evidence="15" type="ORF">FCC1311_029052</name>
</gene>
<keyword evidence="4 9" id="KW-0479">Metal-binding</keyword>
<dbReference type="Pfam" id="PF01223">
    <property type="entry name" value="Endonuclease_NS"/>
    <property type="match status" value="1"/>
</dbReference>
<comment type="cofactor">
    <cofactor evidence="1 10">
        <name>Mg(2+)</name>
        <dbReference type="ChEBI" id="CHEBI:18420"/>
    </cofactor>
</comment>
<dbReference type="EC" id="3.1.30.-" evidence="10"/>
<dbReference type="InterPro" id="IPR018524">
    <property type="entry name" value="DNA/RNA_endonuclease_AS"/>
</dbReference>
<keyword evidence="12" id="KW-0732">Signal</keyword>
<keyword evidence="5 10" id="KW-0255">Endonuclease</keyword>
<evidence type="ECO:0000256" key="2">
    <source>
        <dbReference type="ARBA" id="ARBA00010052"/>
    </source>
</evidence>
<keyword evidence="7" id="KW-0460">Magnesium</keyword>
<feature type="domain" description="ENPP1-3/EXOG-like endonuclease/phosphodiesterase" evidence="13">
    <location>
        <begin position="81"/>
        <end position="308"/>
    </location>
</feature>
<dbReference type="OrthoDB" id="5418055at2759"/>
<dbReference type="CDD" id="cd00091">
    <property type="entry name" value="NUC"/>
    <property type="match status" value="1"/>
</dbReference>
<evidence type="ECO:0000256" key="7">
    <source>
        <dbReference type="ARBA" id="ARBA00022842"/>
    </source>
</evidence>
<feature type="region of interest" description="Disordered" evidence="11">
    <location>
        <begin position="38"/>
        <end position="71"/>
    </location>
</feature>
<dbReference type="AlphaFoldDB" id="A0A2R5GFP4"/>
<feature type="signal peptide" evidence="12">
    <location>
        <begin position="1"/>
        <end position="20"/>
    </location>
</feature>
<dbReference type="GO" id="GO:0000014">
    <property type="term" value="F:single-stranded DNA endodeoxyribonuclease activity"/>
    <property type="evidence" value="ECO:0007669"/>
    <property type="project" value="TreeGrafter"/>
</dbReference>
<evidence type="ECO:0000256" key="6">
    <source>
        <dbReference type="ARBA" id="ARBA00022801"/>
    </source>
</evidence>
<evidence type="ECO:0000256" key="12">
    <source>
        <dbReference type="SAM" id="SignalP"/>
    </source>
</evidence>
<evidence type="ECO:0000256" key="11">
    <source>
        <dbReference type="SAM" id="MobiDB-lite"/>
    </source>
</evidence>
<keyword evidence="3 10" id="KW-0540">Nuclease</keyword>
<name>A0A2R5GFP4_9STRA</name>
<dbReference type="InterPro" id="IPR020821">
    <property type="entry name" value="ENPP1-3/EXOG-like_nuc-like"/>
</dbReference>
<dbReference type="GO" id="GO:0005634">
    <property type="term" value="C:nucleus"/>
    <property type="evidence" value="ECO:0007669"/>
    <property type="project" value="TreeGrafter"/>
</dbReference>
<evidence type="ECO:0000256" key="10">
    <source>
        <dbReference type="RuleBase" id="RU366055"/>
    </source>
</evidence>
<feature type="chain" id="PRO_5015329327" description="Endonuclease" evidence="12">
    <location>
        <begin position="21"/>
        <end position="368"/>
    </location>
</feature>
<dbReference type="Gene3D" id="3.40.570.10">
    <property type="entry name" value="Extracellular Endonuclease, subunit A"/>
    <property type="match status" value="1"/>
</dbReference>
<keyword evidence="16" id="KW-1185">Reference proteome</keyword>
<dbReference type="SMART" id="SM00477">
    <property type="entry name" value="NUC"/>
    <property type="match status" value="1"/>
</dbReference>
<dbReference type="InParanoid" id="A0A2R5GFP4"/>
<evidence type="ECO:0000256" key="1">
    <source>
        <dbReference type="ARBA" id="ARBA00001946"/>
    </source>
</evidence>
<evidence type="ECO:0000256" key="5">
    <source>
        <dbReference type="ARBA" id="ARBA00022759"/>
    </source>
</evidence>
<proteinExistence type="inferred from homology"/>
<accession>A0A2R5GFP4</accession>
<comment type="similarity">
    <text evidence="2 10">Belongs to the DNA/RNA non-specific endonuclease family.</text>
</comment>
<keyword evidence="6 10" id="KW-0378">Hydrolase</keyword>
<dbReference type="Proteomes" id="UP000241890">
    <property type="component" value="Unassembled WGS sequence"/>
</dbReference>
<evidence type="ECO:0000259" key="14">
    <source>
        <dbReference type="SMART" id="SM00892"/>
    </source>
</evidence>
<dbReference type="GO" id="GO:0004521">
    <property type="term" value="F:RNA endonuclease activity"/>
    <property type="evidence" value="ECO:0007669"/>
    <property type="project" value="TreeGrafter"/>
</dbReference>
<feature type="active site" description="Proton acceptor" evidence="8">
    <location>
        <position position="143"/>
    </location>
</feature>
<comment type="caution">
    <text evidence="15">The sequence shown here is derived from an EMBL/GenBank/DDBJ whole genome shotgun (WGS) entry which is preliminary data.</text>
</comment>
<evidence type="ECO:0000256" key="9">
    <source>
        <dbReference type="PIRSR" id="PIRSR640255-2"/>
    </source>
</evidence>
<dbReference type="GO" id="GO:0005743">
    <property type="term" value="C:mitochondrial inner membrane"/>
    <property type="evidence" value="ECO:0007669"/>
    <property type="project" value="TreeGrafter"/>
</dbReference>
<dbReference type="GO" id="GO:0046872">
    <property type="term" value="F:metal ion binding"/>
    <property type="evidence" value="ECO:0007669"/>
    <property type="project" value="UniProtKB-KW"/>
</dbReference>
<evidence type="ECO:0000259" key="13">
    <source>
        <dbReference type="SMART" id="SM00477"/>
    </source>
</evidence>
<dbReference type="SMART" id="SM00892">
    <property type="entry name" value="Endonuclease_NS"/>
    <property type="match status" value="1"/>
</dbReference>
<dbReference type="PANTHER" id="PTHR13966:SF5">
    <property type="entry name" value="ENDONUCLEASE G, MITOCHONDRIAL"/>
    <property type="match status" value="1"/>
</dbReference>
<dbReference type="InterPro" id="IPR001604">
    <property type="entry name" value="Endo_G_ENPP1-like_dom"/>
</dbReference>
<sequence>MANSLFALAVAGAAAAGAAAGACASYLALRARAPPRAESAPIGVPLGADADADAGAGPKRRGRGVNAPFGLPTRSSVERELEGFSVGYDQRLRMATWAYERLTPASVEGEAKRKNVFEEDARLASVFRARLQDYRGSGMDRGHLVPAGDLRDSQAGMDASFMLSNIAPQDPTLNRGYWKRLEDWVRGLTMLFDEVHVITGPLFVPQRSPDGESWETSYKVIGHNHQEVVGKSSGAQDALVHAPTLPIPTHFYKIVLARKSAILWPFIAAFIVPNRAVDENEPLQSFVAPVGLVESLSGHLFFPKLLHRQDKHAPGPAAPKDLCGEVSCNFVTRAMRKSMKRHAASAPPAASDHAAAAEATAAVPVAAR</sequence>
<evidence type="ECO:0000256" key="3">
    <source>
        <dbReference type="ARBA" id="ARBA00022722"/>
    </source>
</evidence>
<dbReference type="PROSITE" id="PS01070">
    <property type="entry name" value="NUCLEASE_NON_SPEC"/>
    <property type="match status" value="1"/>
</dbReference>
<dbReference type="SUPFAM" id="SSF54060">
    <property type="entry name" value="His-Me finger endonucleases"/>
    <property type="match status" value="1"/>
</dbReference>
<evidence type="ECO:0000313" key="16">
    <source>
        <dbReference type="Proteomes" id="UP000241890"/>
    </source>
</evidence>